<protein>
    <submittedName>
        <fullName evidence="4">ABC transporter ATP-binding protein</fullName>
    </submittedName>
</protein>
<evidence type="ECO:0000256" key="2">
    <source>
        <dbReference type="ARBA" id="ARBA00022840"/>
    </source>
</evidence>
<evidence type="ECO:0000313" key="4">
    <source>
        <dbReference type="EMBL" id="MDO9709235.1"/>
    </source>
</evidence>
<gene>
    <name evidence="4" type="ORF">Q7A36_12850</name>
</gene>
<dbReference type="InterPro" id="IPR017871">
    <property type="entry name" value="ABC_transporter-like_CS"/>
</dbReference>
<dbReference type="InterPro" id="IPR003593">
    <property type="entry name" value="AAA+_ATPase"/>
</dbReference>
<reference evidence="4 5" key="1">
    <citation type="submission" date="2023-08" db="EMBL/GenBank/DDBJ databases">
        <title>The draft genome sequence of Paracraurococcus sp. LOR1-02.</title>
        <authorList>
            <person name="Kingkaew E."/>
            <person name="Tanasupawat S."/>
        </authorList>
    </citation>
    <scope>NUCLEOTIDE SEQUENCE [LARGE SCALE GENOMIC DNA]</scope>
    <source>
        <strain evidence="4 5">LOR1-02</strain>
    </source>
</reference>
<dbReference type="PROSITE" id="PS00211">
    <property type="entry name" value="ABC_TRANSPORTER_1"/>
    <property type="match status" value="2"/>
</dbReference>
<name>A0ABT9DZA8_9PROT</name>
<dbReference type="SUPFAM" id="SSF52540">
    <property type="entry name" value="P-loop containing nucleoside triphosphate hydrolases"/>
    <property type="match status" value="2"/>
</dbReference>
<evidence type="ECO:0000256" key="1">
    <source>
        <dbReference type="ARBA" id="ARBA00022741"/>
    </source>
</evidence>
<dbReference type="SMART" id="SM00382">
    <property type="entry name" value="AAA"/>
    <property type="match status" value="1"/>
</dbReference>
<evidence type="ECO:0000313" key="5">
    <source>
        <dbReference type="Proteomes" id="UP001243009"/>
    </source>
</evidence>
<feature type="domain" description="ABC transporter" evidence="3">
    <location>
        <begin position="10"/>
        <end position="241"/>
    </location>
</feature>
<organism evidence="4 5">
    <name type="scientific">Paracraurococcus lichenis</name>
    <dbReference type="NCBI Taxonomy" id="3064888"/>
    <lineage>
        <taxon>Bacteria</taxon>
        <taxon>Pseudomonadati</taxon>
        <taxon>Pseudomonadota</taxon>
        <taxon>Alphaproteobacteria</taxon>
        <taxon>Acetobacterales</taxon>
        <taxon>Roseomonadaceae</taxon>
        <taxon>Paracraurococcus</taxon>
    </lineage>
</organism>
<dbReference type="Proteomes" id="UP001243009">
    <property type="component" value="Unassembled WGS sequence"/>
</dbReference>
<dbReference type="RefSeq" id="WP_305104097.1">
    <property type="nucleotide sequence ID" value="NZ_JAUTWS010000010.1"/>
</dbReference>
<accession>A0ABT9DZA8</accession>
<dbReference type="EMBL" id="JAUTWS010000010">
    <property type="protein sequence ID" value="MDO9709235.1"/>
    <property type="molecule type" value="Genomic_DNA"/>
</dbReference>
<sequence length="510" mass="53571">MHQQVLPPRLALTGIVKRYGSMLANNDVTLSVAAGEIHALLGENGAGKSTLMKIVYGVVKPDAGEIAWEGEPVAIPDPNAARRLGIGMVFQHFSLFETLTVAENIALGLGSTRPLAELTAEIRAVAAQYGLAVEPGRHVHHLSVGERQRVEILRCLLQRPKLLIMDEPTSVLTPQEADGLFVMLRRLAAEGCSVLYISHKLEEIRALCTAATVLRAGQVVARRDPRIETAESLAEMMIGGGLTHTSRPAAREAGPPSLVVDRLTLPSDEPFGTALRGIAFELRAGEILGIAGVAGNGQKELLAALAGERRAPAGSILLDDRPIGGFGPAERRARGLHFIPEERLGRGAVAEYSLAENALLTRVDDTTAPRGLIDLKTVAALAARLIQRYGVRCSGTAAQGRSLSGGNMQKFIVGREIDAGPRVLLAAHPTWGVDIGAALAIRQALIDLAAGGAGVLVVSEDLDELLEIADRIAVLSGGRLSPPVPVGETSVEAIGLLMGGAEQVAHAPAA</sequence>
<dbReference type="Gene3D" id="3.40.50.300">
    <property type="entry name" value="P-loop containing nucleotide triphosphate hydrolases"/>
    <property type="match status" value="2"/>
</dbReference>
<keyword evidence="5" id="KW-1185">Reference proteome</keyword>
<dbReference type="InterPro" id="IPR027417">
    <property type="entry name" value="P-loop_NTPase"/>
</dbReference>
<evidence type="ECO:0000259" key="3">
    <source>
        <dbReference type="PROSITE" id="PS50893"/>
    </source>
</evidence>
<feature type="domain" description="ABC transporter" evidence="3">
    <location>
        <begin position="258"/>
        <end position="502"/>
    </location>
</feature>
<comment type="caution">
    <text evidence="4">The sequence shown here is derived from an EMBL/GenBank/DDBJ whole genome shotgun (WGS) entry which is preliminary data.</text>
</comment>
<dbReference type="PROSITE" id="PS50893">
    <property type="entry name" value="ABC_TRANSPORTER_2"/>
    <property type="match status" value="2"/>
</dbReference>
<keyword evidence="1" id="KW-0547">Nucleotide-binding</keyword>
<dbReference type="CDD" id="cd03215">
    <property type="entry name" value="ABC_Carb_Monos_II"/>
    <property type="match status" value="1"/>
</dbReference>
<dbReference type="PANTHER" id="PTHR43790">
    <property type="entry name" value="CARBOHYDRATE TRANSPORT ATP-BINDING PROTEIN MG119-RELATED"/>
    <property type="match status" value="1"/>
</dbReference>
<dbReference type="Pfam" id="PF00005">
    <property type="entry name" value="ABC_tran"/>
    <property type="match status" value="2"/>
</dbReference>
<dbReference type="GO" id="GO:0005524">
    <property type="term" value="F:ATP binding"/>
    <property type="evidence" value="ECO:0007669"/>
    <property type="project" value="UniProtKB-KW"/>
</dbReference>
<dbReference type="InterPro" id="IPR003439">
    <property type="entry name" value="ABC_transporter-like_ATP-bd"/>
</dbReference>
<dbReference type="PANTHER" id="PTHR43790:SF4">
    <property type="entry name" value="GUANOSINE IMPORT ATP-BINDING PROTEIN NUPO"/>
    <property type="match status" value="1"/>
</dbReference>
<proteinExistence type="predicted"/>
<dbReference type="CDD" id="cd03216">
    <property type="entry name" value="ABC_Carb_Monos_I"/>
    <property type="match status" value="1"/>
</dbReference>
<keyword evidence="2 4" id="KW-0067">ATP-binding</keyword>
<dbReference type="InterPro" id="IPR050107">
    <property type="entry name" value="ABC_carbohydrate_import_ATPase"/>
</dbReference>